<dbReference type="SUPFAM" id="SSF55060">
    <property type="entry name" value="GHMP Kinase, C-terminal domain"/>
    <property type="match status" value="1"/>
</dbReference>
<organism evidence="15 16">
    <name type="scientific">Longispora fulva</name>
    <dbReference type="NCBI Taxonomy" id="619741"/>
    <lineage>
        <taxon>Bacteria</taxon>
        <taxon>Bacillati</taxon>
        <taxon>Actinomycetota</taxon>
        <taxon>Actinomycetes</taxon>
        <taxon>Micromonosporales</taxon>
        <taxon>Micromonosporaceae</taxon>
        <taxon>Longispora</taxon>
    </lineage>
</organism>
<keyword evidence="5" id="KW-0547">Nucleotide-binding</keyword>
<dbReference type="EMBL" id="JADOUF010000001">
    <property type="protein sequence ID" value="MBG6140208.1"/>
    <property type="molecule type" value="Genomic_DNA"/>
</dbReference>
<dbReference type="PROSITE" id="PS00106">
    <property type="entry name" value="GALACTOKINASE"/>
    <property type="match status" value="1"/>
</dbReference>
<keyword evidence="2" id="KW-0963">Cytoplasm</keyword>
<dbReference type="Pfam" id="PF08544">
    <property type="entry name" value="GHMP_kinases_C"/>
    <property type="match status" value="1"/>
</dbReference>
<dbReference type="PANTHER" id="PTHR10457">
    <property type="entry name" value="MEVALONATE KINASE/GALACTOKINASE"/>
    <property type="match status" value="1"/>
</dbReference>
<dbReference type="GO" id="GO:0006012">
    <property type="term" value="P:galactose metabolic process"/>
    <property type="evidence" value="ECO:0007669"/>
    <property type="project" value="UniProtKB-UniRule"/>
</dbReference>
<keyword evidence="8" id="KW-0460">Magnesium</keyword>
<evidence type="ECO:0000259" key="12">
    <source>
        <dbReference type="Pfam" id="PF00288"/>
    </source>
</evidence>
<dbReference type="SUPFAM" id="SSF54211">
    <property type="entry name" value="Ribosomal protein S5 domain 2-like"/>
    <property type="match status" value="1"/>
</dbReference>
<dbReference type="PRINTS" id="PR00473">
    <property type="entry name" value="GALCTOKINASE"/>
</dbReference>
<evidence type="ECO:0000256" key="6">
    <source>
        <dbReference type="ARBA" id="ARBA00022777"/>
    </source>
</evidence>
<evidence type="ECO:0000256" key="11">
    <source>
        <dbReference type="NCBIfam" id="TIGR00131"/>
    </source>
</evidence>
<dbReference type="GO" id="GO:0005829">
    <property type="term" value="C:cytosol"/>
    <property type="evidence" value="ECO:0007669"/>
    <property type="project" value="TreeGrafter"/>
</dbReference>
<evidence type="ECO:0000256" key="9">
    <source>
        <dbReference type="ARBA" id="ARBA00023144"/>
    </source>
</evidence>
<comment type="similarity">
    <text evidence="1">Belongs to the GHMP kinase family. GalK subfamily.</text>
</comment>
<dbReference type="InterPro" id="IPR020568">
    <property type="entry name" value="Ribosomal_Su5_D2-typ_SF"/>
</dbReference>
<dbReference type="PIRSF" id="PIRSF000530">
    <property type="entry name" value="Galactokinase"/>
    <property type="match status" value="1"/>
</dbReference>
<dbReference type="FunFam" id="3.30.70.890:FF:000001">
    <property type="entry name" value="Galactokinase"/>
    <property type="match status" value="1"/>
</dbReference>
<sequence>MRVSASAPGRVNLIGEHTDYNAGFVLPFALPYRTTVHAVRSLRQKWTVTSDWAPGQSTSFGKPESAAGSATWVDYVRGVVWALQDAGHEVPGADLHISSDVPVGSGLSSSAALECAVLTALIELSDLDIPVTDRPALAQRAENAFVGVPCGIMDQAASVLSEAGHALLLDCRTLETEHIPFDGTILVIDTRAPHRLVDGEYALRRTTCEAAARELLVPALRDADLSDVDRLTDPVMRRRARHVVTENARVLETVALLAAGKVHEIGPLMTDSHTSLKNDFEVTVPELDVAVAAALEAGAYGARMTGGGFGGCVIALVEPRDVAFVTESVEAAFARSKFTPPRSFVAAPSAGAHLEK</sequence>
<evidence type="ECO:0000313" key="16">
    <source>
        <dbReference type="Proteomes" id="UP000622552"/>
    </source>
</evidence>
<accession>A0A8J7GGF5</accession>
<dbReference type="InterPro" id="IPR000705">
    <property type="entry name" value="Galactokinase"/>
</dbReference>
<reference evidence="15" key="1">
    <citation type="submission" date="2020-11" db="EMBL/GenBank/DDBJ databases">
        <title>Sequencing the genomes of 1000 actinobacteria strains.</title>
        <authorList>
            <person name="Klenk H.-P."/>
        </authorList>
    </citation>
    <scope>NUCLEOTIDE SEQUENCE</scope>
    <source>
        <strain evidence="15">DSM 45356</strain>
    </source>
</reference>
<keyword evidence="3 15" id="KW-0808">Transferase</keyword>
<dbReference type="PROSITE" id="PS00627">
    <property type="entry name" value="GHMP_KINASES_ATP"/>
    <property type="match status" value="1"/>
</dbReference>
<keyword evidence="4" id="KW-0479">Metal-binding</keyword>
<keyword evidence="6" id="KW-0418">Kinase</keyword>
<dbReference type="GO" id="GO:0004335">
    <property type="term" value="F:galactokinase activity"/>
    <property type="evidence" value="ECO:0007669"/>
    <property type="project" value="UniProtKB-UniRule"/>
</dbReference>
<comment type="caution">
    <text evidence="15">The sequence shown here is derived from an EMBL/GenBank/DDBJ whole genome shotgun (WGS) entry which is preliminary data.</text>
</comment>
<dbReference type="FunFam" id="3.30.230.10:FF:000017">
    <property type="entry name" value="Galactokinase"/>
    <property type="match status" value="1"/>
</dbReference>
<keyword evidence="9" id="KW-0299">Galactose metabolism</keyword>
<dbReference type="NCBIfam" id="TIGR00131">
    <property type="entry name" value="gal_kin"/>
    <property type="match status" value="1"/>
</dbReference>
<gene>
    <name evidence="15" type="ORF">IW245_006402</name>
</gene>
<dbReference type="Pfam" id="PF10509">
    <property type="entry name" value="GalKase_gal_bdg"/>
    <property type="match status" value="1"/>
</dbReference>
<keyword evidence="16" id="KW-1185">Reference proteome</keyword>
<evidence type="ECO:0000313" key="15">
    <source>
        <dbReference type="EMBL" id="MBG6140208.1"/>
    </source>
</evidence>
<feature type="domain" description="Galactokinase N-terminal" evidence="14">
    <location>
        <begin position="5"/>
        <end position="37"/>
    </location>
</feature>
<feature type="domain" description="GHMP kinase N-terminal" evidence="12">
    <location>
        <begin position="75"/>
        <end position="161"/>
    </location>
</feature>
<dbReference type="PRINTS" id="PR00959">
    <property type="entry name" value="MEVGALKINASE"/>
</dbReference>
<dbReference type="InterPro" id="IPR006206">
    <property type="entry name" value="Mevalonate/galactokinase"/>
</dbReference>
<dbReference type="Gene3D" id="3.30.230.10">
    <property type="match status" value="1"/>
</dbReference>
<dbReference type="Gene3D" id="3.30.70.890">
    <property type="entry name" value="GHMP kinase, C-terminal domain"/>
    <property type="match status" value="1"/>
</dbReference>
<proteinExistence type="inferred from homology"/>
<evidence type="ECO:0000256" key="7">
    <source>
        <dbReference type="ARBA" id="ARBA00022840"/>
    </source>
</evidence>
<evidence type="ECO:0000256" key="1">
    <source>
        <dbReference type="ARBA" id="ARBA00006566"/>
    </source>
</evidence>
<name>A0A8J7GGF5_9ACTN</name>
<evidence type="ECO:0000256" key="3">
    <source>
        <dbReference type="ARBA" id="ARBA00022679"/>
    </source>
</evidence>
<dbReference type="InterPro" id="IPR019741">
    <property type="entry name" value="Galactokinase_CS"/>
</dbReference>
<dbReference type="InterPro" id="IPR019539">
    <property type="entry name" value="GalKase_N"/>
</dbReference>
<keyword evidence="7" id="KW-0067">ATP-binding</keyword>
<evidence type="ECO:0000256" key="8">
    <source>
        <dbReference type="ARBA" id="ARBA00022842"/>
    </source>
</evidence>
<dbReference type="InterPro" id="IPR006204">
    <property type="entry name" value="GHMP_kinase_N_dom"/>
</dbReference>
<dbReference type="Proteomes" id="UP000622552">
    <property type="component" value="Unassembled WGS sequence"/>
</dbReference>
<dbReference type="Pfam" id="PF00288">
    <property type="entry name" value="GHMP_kinases_N"/>
    <property type="match status" value="1"/>
</dbReference>
<evidence type="ECO:0000256" key="10">
    <source>
        <dbReference type="ARBA" id="ARBA00023277"/>
    </source>
</evidence>
<protein>
    <recommendedName>
        <fullName evidence="11">Galactokinase</fullName>
        <ecNumber evidence="11">2.7.1.6</ecNumber>
    </recommendedName>
</protein>
<dbReference type="EC" id="2.7.1.6" evidence="11"/>
<dbReference type="InterPro" id="IPR013750">
    <property type="entry name" value="GHMP_kinase_C_dom"/>
</dbReference>
<evidence type="ECO:0000256" key="2">
    <source>
        <dbReference type="ARBA" id="ARBA00022490"/>
    </source>
</evidence>
<dbReference type="InterPro" id="IPR006203">
    <property type="entry name" value="GHMP_knse_ATP-bd_CS"/>
</dbReference>
<evidence type="ECO:0000259" key="13">
    <source>
        <dbReference type="Pfam" id="PF08544"/>
    </source>
</evidence>
<evidence type="ECO:0000256" key="4">
    <source>
        <dbReference type="ARBA" id="ARBA00022723"/>
    </source>
</evidence>
<keyword evidence="10" id="KW-0119">Carbohydrate metabolism</keyword>
<evidence type="ECO:0000259" key="14">
    <source>
        <dbReference type="Pfam" id="PF10509"/>
    </source>
</evidence>
<dbReference type="PANTHER" id="PTHR10457:SF7">
    <property type="entry name" value="GALACTOKINASE-RELATED"/>
    <property type="match status" value="1"/>
</dbReference>
<dbReference type="RefSeq" id="WP_197006778.1">
    <property type="nucleotide sequence ID" value="NZ_BONS01000006.1"/>
</dbReference>
<dbReference type="AlphaFoldDB" id="A0A8J7GGF5"/>
<feature type="domain" description="GHMP kinase C-terminal" evidence="13">
    <location>
        <begin position="255"/>
        <end position="333"/>
    </location>
</feature>
<dbReference type="InterPro" id="IPR036554">
    <property type="entry name" value="GHMP_kinase_C_sf"/>
</dbReference>
<dbReference type="InterPro" id="IPR014721">
    <property type="entry name" value="Ribsml_uS5_D2-typ_fold_subgr"/>
</dbReference>
<evidence type="ECO:0000256" key="5">
    <source>
        <dbReference type="ARBA" id="ARBA00022741"/>
    </source>
</evidence>
<dbReference type="GO" id="GO:0005524">
    <property type="term" value="F:ATP binding"/>
    <property type="evidence" value="ECO:0007669"/>
    <property type="project" value="UniProtKB-UniRule"/>
</dbReference>
<dbReference type="GO" id="GO:0046872">
    <property type="term" value="F:metal ion binding"/>
    <property type="evidence" value="ECO:0007669"/>
    <property type="project" value="UniProtKB-KW"/>
</dbReference>